<feature type="transmembrane region" description="Helical" evidence="7">
    <location>
        <begin position="138"/>
        <end position="163"/>
    </location>
</feature>
<sequence>MAIRTLSGVNVHHAAVITFSLTTKDGRAVVMADSVKVNLQAPEATTYGATTVSSKSLDGGSWARRAGTLHVVDIRKWHYAYMAILFVDFIAQMAFLSFVSEELGHFEFYLRLTWAISASCMVLYVLDMGLRLLSLRGAVLQSFAAILDFVVVVALLVCLYFRYYRLHGVFWWTMASFILTALHIVVKPKTRVFSKKFHKFRAGFEKIHISVGSVRASLYKIPGMAADDILTLERKLTQIAGNADGDISRPKLMTFLELALVYRPKECSVSEFLSYLRDLDASTYSYGAVDVVTSTLRHWSGQTCDLLMVVVVVCVNASINPVQALLLNLLADQAFLPSSKMDQDTALVYGVAGLLALCIPFALGDAMIGYVETDILGSKMISKATAQLQGDVLHTILSQPTSFFATRSDGDLNNLFGSDLARVNGLWQAVFWNLINPLVSILFGFGYLLYAQPPLGLLAFAFAFVLVTSGPQGYAAKQSKAFGSQNAYVASDFANAIACQKVVRAYALQPTLLSKFRSVVDTLKSAQFRKDFWSGIVQIYVESAMYVFVAVMTASLAIQVRQGKLTSGQFFAFVTMLARVSSPVTILGIMHVPVFAGGFMRVAIGNASSLQRLDLLLALLPSSTSSSSSLGTAMPPMETSVSFENLTFQYKKGGANVLNQLNATIPKGTYTIMPVSSTVVWSHRIHLSAGAYTCLVGPSGCGKSSLLSCLMQFNNITSGTIAIDNVDIQAYSKESVMAQIAVVFQDGGILNGSVLDNIRYGNENASTDECIEAAKWAEADKFVAKLPQGYATIMGQHATCNMSGGQVQRICLARALVRKPSLLLLDEATSALDPETEASIVRTLETLARNFHMTILSVCISMSSPYVVSCVYVTHRLSTARNADLILVLDKGAVAETGTYDSLVDSPDSLFSEMVSQSTSSDQKLPATSSRGAKLVGAEASKHAAELETFQRHLDKQAKVQGTILTTFQHSTAGSKRAVVAHDDEPLLQDDQGNSTTHAVL</sequence>
<feature type="domain" description="ABC transmembrane type-1" evidence="9">
    <location>
        <begin position="307"/>
        <end position="588"/>
    </location>
</feature>
<evidence type="ECO:0000256" key="2">
    <source>
        <dbReference type="ARBA" id="ARBA00022692"/>
    </source>
</evidence>
<keyword evidence="4" id="KW-0067">ATP-binding</keyword>
<keyword evidence="11" id="KW-1185">Reference proteome</keyword>
<evidence type="ECO:0000256" key="4">
    <source>
        <dbReference type="ARBA" id="ARBA00022840"/>
    </source>
</evidence>
<feature type="transmembrane region" description="Helical" evidence="7">
    <location>
        <begin position="79"/>
        <end position="96"/>
    </location>
</feature>
<dbReference type="Pfam" id="PF00005">
    <property type="entry name" value="ABC_tran"/>
    <property type="match status" value="1"/>
</dbReference>
<evidence type="ECO:0000256" key="1">
    <source>
        <dbReference type="ARBA" id="ARBA00004141"/>
    </source>
</evidence>
<feature type="domain" description="ABC transporter" evidence="8">
    <location>
        <begin position="641"/>
        <end position="916"/>
    </location>
</feature>
<dbReference type="VEuPathDB" id="FungiDB:H257_16508"/>
<dbReference type="SUPFAM" id="SSF52540">
    <property type="entry name" value="P-loop containing nucleoside triphosphate hydrolases"/>
    <property type="match status" value="1"/>
</dbReference>
<keyword evidence="2 7" id="KW-0812">Transmembrane</keyword>
<comment type="subcellular location">
    <subcellularLocation>
        <location evidence="1">Membrane</location>
        <topology evidence="1">Multi-pass membrane protein</topology>
    </subcellularLocation>
</comment>
<dbReference type="AlphaFoldDB" id="A0A425DB50"/>
<dbReference type="Pfam" id="PF00664">
    <property type="entry name" value="ABC_membrane"/>
    <property type="match status" value="1"/>
</dbReference>
<feature type="transmembrane region" description="Helical" evidence="7">
    <location>
        <begin position="430"/>
        <end position="450"/>
    </location>
</feature>
<dbReference type="Gene3D" id="3.40.50.300">
    <property type="entry name" value="P-loop containing nucleotide triphosphate hydrolases"/>
    <property type="match status" value="1"/>
</dbReference>
<dbReference type="GO" id="GO:0140359">
    <property type="term" value="F:ABC-type transporter activity"/>
    <property type="evidence" value="ECO:0007669"/>
    <property type="project" value="InterPro"/>
</dbReference>
<evidence type="ECO:0008006" key="12">
    <source>
        <dbReference type="Google" id="ProtNLM"/>
    </source>
</evidence>
<dbReference type="PANTHER" id="PTHR24221">
    <property type="entry name" value="ATP-BINDING CASSETTE SUB-FAMILY B"/>
    <property type="match status" value="1"/>
</dbReference>
<dbReference type="Gene3D" id="1.20.1560.10">
    <property type="entry name" value="ABC transporter type 1, transmembrane domain"/>
    <property type="match status" value="1"/>
</dbReference>
<keyword evidence="3" id="KW-0547">Nucleotide-binding</keyword>
<dbReference type="InterPro" id="IPR011527">
    <property type="entry name" value="ABC1_TM_dom"/>
</dbReference>
<dbReference type="InterPro" id="IPR003593">
    <property type="entry name" value="AAA+_ATPase"/>
</dbReference>
<dbReference type="SMART" id="SM00382">
    <property type="entry name" value="AAA"/>
    <property type="match status" value="1"/>
</dbReference>
<evidence type="ECO:0000313" key="10">
    <source>
        <dbReference type="EMBL" id="RQM26501.1"/>
    </source>
</evidence>
<feature type="transmembrane region" description="Helical" evidence="7">
    <location>
        <begin position="169"/>
        <end position="186"/>
    </location>
</feature>
<feature type="transmembrane region" description="Helical" evidence="7">
    <location>
        <begin position="570"/>
        <end position="592"/>
    </location>
</feature>
<dbReference type="InterPro" id="IPR039421">
    <property type="entry name" value="Type_1_exporter"/>
</dbReference>
<accession>A0A425DB50</accession>
<dbReference type="CDD" id="cd07346">
    <property type="entry name" value="ABC_6TM_exporters"/>
    <property type="match status" value="1"/>
</dbReference>
<dbReference type="PROSITE" id="PS50929">
    <property type="entry name" value="ABC_TM1F"/>
    <property type="match status" value="1"/>
</dbReference>
<evidence type="ECO:0000256" key="3">
    <source>
        <dbReference type="ARBA" id="ARBA00022741"/>
    </source>
</evidence>
<dbReference type="InterPro" id="IPR003439">
    <property type="entry name" value="ABC_transporter-like_ATP-bd"/>
</dbReference>
<feature type="transmembrane region" description="Helical" evidence="7">
    <location>
        <begin position="346"/>
        <end position="371"/>
    </location>
</feature>
<gene>
    <name evidence="10" type="ORF">B5M09_002942</name>
</gene>
<dbReference type="PROSITE" id="PS50893">
    <property type="entry name" value="ABC_TRANSPORTER_2"/>
    <property type="match status" value="1"/>
</dbReference>
<dbReference type="GO" id="GO:0016887">
    <property type="term" value="F:ATP hydrolysis activity"/>
    <property type="evidence" value="ECO:0007669"/>
    <property type="project" value="InterPro"/>
</dbReference>
<proteinExistence type="predicted"/>
<keyword evidence="6 7" id="KW-0472">Membrane</keyword>
<name>A0A425DB50_APHAT</name>
<keyword evidence="5 7" id="KW-1133">Transmembrane helix</keyword>
<evidence type="ECO:0000256" key="5">
    <source>
        <dbReference type="ARBA" id="ARBA00022989"/>
    </source>
</evidence>
<protein>
    <recommendedName>
        <fullName evidence="12">ABC transporter domain-containing protein</fullName>
    </recommendedName>
</protein>
<evidence type="ECO:0000259" key="9">
    <source>
        <dbReference type="PROSITE" id="PS50929"/>
    </source>
</evidence>
<evidence type="ECO:0000256" key="6">
    <source>
        <dbReference type="ARBA" id="ARBA00023136"/>
    </source>
</evidence>
<feature type="transmembrane region" description="Helical" evidence="7">
    <location>
        <begin position="456"/>
        <end position="476"/>
    </location>
</feature>
<organism evidence="10 11">
    <name type="scientific">Aphanomyces astaci</name>
    <name type="common">Crayfish plague agent</name>
    <dbReference type="NCBI Taxonomy" id="112090"/>
    <lineage>
        <taxon>Eukaryota</taxon>
        <taxon>Sar</taxon>
        <taxon>Stramenopiles</taxon>
        <taxon>Oomycota</taxon>
        <taxon>Saprolegniomycetes</taxon>
        <taxon>Saprolegniales</taxon>
        <taxon>Verrucalvaceae</taxon>
        <taxon>Aphanomyces</taxon>
    </lineage>
</organism>
<comment type="caution">
    <text evidence="10">The sequence shown here is derived from an EMBL/GenBank/DDBJ whole genome shotgun (WGS) entry which is preliminary data.</text>
</comment>
<dbReference type="GO" id="GO:0016020">
    <property type="term" value="C:membrane"/>
    <property type="evidence" value="ECO:0007669"/>
    <property type="project" value="UniProtKB-SubCell"/>
</dbReference>
<evidence type="ECO:0000313" key="11">
    <source>
        <dbReference type="Proteomes" id="UP000284702"/>
    </source>
</evidence>
<dbReference type="InterPro" id="IPR027417">
    <property type="entry name" value="P-loop_NTPase"/>
</dbReference>
<dbReference type="SUPFAM" id="SSF90123">
    <property type="entry name" value="ABC transporter transmembrane region"/>
    <property type="match status" value="1"/>
</dbReference>
<feature type="transmembrane region" description="Helical" evidence="7">
    <location>
        <begin position="108"/>
        <end position="126"/>
    </location>
</feature>
<evidence type="ECO:0000259" key="8">
    <source>
        <dbReference type="PROSITE" id="PS50893"/>
    </source>
</evidence>
<evidence type="ECO:0000256" key="7">
    <source>
        <dbReference type="SAM" id="Phobius"/>
    </source>
</evidence>
<dbReference type="PANTHER" id="PTHR24221:SF620">
    <property type="entry name" value="ABC TRANSMEMBRANE TYPE-1 DOMAIN-CONTAINING PROTEIN"/>
    <property type="match status" value="1"/>
</dbReference>
<dbReference type="EMBL" id="MZMZ02002286">
    <property type="protein sequence ID" value="RQM26501.1"/>
    <property type="molecule type" value="Genomic_DNA"/>
</dbReference>
<reference evidence="10" key="1">
    <citation type="submission" date="2018-07" db="EMBL/GenBank/DDBJ databases">
        <title>Annotation of Aphanomyces astaci genome assembly.</title>
        <authorList>
            <person name="Studholme D.J."/>
        </authorList>
    </citation>
    <scope>NUCLEOTIDE SEQUENCE [LARGE SCALE GENOMIC DNA]</scope>
    <source>
        <strain evidence="10">Pc</strain>
    </source>
</reference>
<dbReference type="Proteomes" id="UP000284702">
    <property type="component" value="Unassembled WGS sequence"/>
</dbReference>
<dbReference type="InterPro" id="IPR036640">
    <property type="entry name" value="ABC1_TM_sf"/>
</dbReference>
<dbReference type="GO" id="GO:0005524">
    <property type="term" value="F:ATP binding"/>
    <property type="evidence" value="ECO:0007669"/>
    <property type="project" value="UniProtKB-KW"/>
</dbReference>
<feature type="transmembrane region" description="Helical" evidence="7">
    <location>
        <begin position="539"/>
        <end position="558"/>
    </location>
</feature>